<reference evidence="1 2" key="1">
    <citation type="submission" date="2019-04" db="EMBL/GenBank/DDBJ databases">
        <title>Streptomyces sp. nov. Bv016 isolated from bark of Buahinia variegata.</title>
        <authorList>
            <person name="Kanchanasin P."/>
            <person name="Tanasupawat S."/>
            <person name="Yuki M."/>
            <person name="Kudo T."/>
        </authorList>
    </citation>
    <scope>NUCLEOTIDE SEQUENCE [LARGE SCALE GENOMIC DNA]</scope>
    <source>
        <strain evidence="1 2">JCM 4765</strain>
    </source>
</reference>
<dbReference type="EMBL" id="SRRU01000018">
    <property type="protein sequence ID" value="TGN73549.1"/>
    <property type="molecule type" value="Genomic_DNA"/>
</dbReference>
<dbReference type="AlphaFoldDB" id="A0A4Z1CXA0"/>
<sequence>MTATAHLVTTADASLDLASAEAPQVLQWPGRWPLVQRGDAEVVAVGLGACGAGQGSEARFPAPWPRHFGTVTVSPQGDAAVFAGVHAVQLAEPSGVTRWEVQHGCGDGSCSVMHRSFDEYADDEDHYYADSGSVAFSADGRFVWAHVRGPLSGSEDTQDDREVWAVLYAMDGRVLGYADTMTAASSSEQTSHPDPAQMGLSIGEGEEGSPVLWGRWDGQHLSVEQIGIERILVAVSPSGQHLLTVPMGQWSLILQQVEDGSDLRKLDAQNTVPHHPRSAGADRVYWDYEAAFVDENTIVAGTSESDASHGSARHWLVDADSMTLREEISYPFPVSGPARSAGAGTWYTVSKDRLSVYLWELSEGN</sequence>
<evidence type="ECO:0000313" key="1">
    <source>
        <dbReference type="EMBL" id="TGN73549.1"/>
    </source>
</evidence>
<name>A0A4Z1CXA0_STRGP</name>
<protein>
    <recommendedName>
        <fullName evidence="3">WD40 repeat domain-containing protein</fullName>
    </recommendedName>
</protein>
<organism evidence="1 2">
    <name type="scientific">Streptomyces griseoluteus</name>
    <dbReference type="NCBI Taxonomy" id="29306"/>
    <lineage>
        <taxon>Bacteria</taxon>
        <taxon>Bacillati</taxon>
        <taxon>Actinomycetota</taxon>
        <taxon>Actinomycetes</taxon>
        <taxon>Kitasatosporales</taxon>
        <taxon>Streptomycetaceae</taxon>
        <taxon>Streptomyces</taxon>
    </lineage>
</organism>
<evidence type="ECO:0000313" key="2">
    <source>
        <dbReference type="Proteomes" id="UP000298513"/>
    </source>
</evidence>
<dbReference type="RefSeq" id="WP_135794643.1">
    <property type="nucleotide sequence ID" value="NZ_JBEPFF010000024.1"/>
</dbReference>
<accession>A0A4Z1CXA0</accession>
<proteinExistence type="predicted"/>
<evidence type="ECO:0008006" key="3">
    <source>
        <dbReference type="Google" id="ProtNLM"/>
    </source>
</evidence>
<keyword evidence="2" id="KW-1185">Reference proteome</keyword>
<dbReference type="SUPFAM" id="SSF50960">
    <property type="entry name" value="TolB, C-terminal domain"/>
    <property type="match status" value="1"/>
</dbReference>
<gene>
    <name evidence="1" type="ORF">E5082_31560</name>
</gene>
<dbReference type="Proteomes" id="UP000298513">
    <property type="component" value="Unassembled WGS sequence"/>
</dbReference>
<comment type="caution">
    <text evidence="1">The sequence shown here is derived from an EMBL/GenBank/DDBJ whole genome shotgun (WGS) entry which is preliminary data.</text>
</comment>